<organism evidence="2 3">
    <name type="scientific">Dipteronia dyeriana</name>
    <dbReference type="NCBI Taxonomy" id="168575"/>
    <lineage>
        <taxon>Eukaryota</taxon>
        <taxon>Viridiplantae</taxon>
        <taxon>Streptophyta</taxon>
        <taxon>Embryophyta</taxon>
        <taxon>Tracheophyta</taxon>
        <taxon>Spermatophyta</taxon>
        <taxon>Magnoliopsida</taxon>
        <taxon>eudicotyledons</taxon>
        <taxon>Gunneridae</taxon>
        <taxon>Pentapetalae</taxon>
        <taxon>rosids</taxon>
        <taxon>malvids</taxon>
        <taxon>Sapindales</taxon>
        <taxon>Sapindaceae</taxon>
        <taxon>Hippocastanoideae</taxon>
        <taxon>Acereae</taxon>
        <taxon>Dipteronia</taxon>
    </lineage>
</organism>
<accession>A0AAD9TP62</accession>
<dbReference type="PANTHER" id="PTHR35481:SF1">
    <property type="entry name" value="DNA-DIRECTED RNA POLYMERASE SUBUNIT ALPHA"/>
    <property type="match status" value="1"/>
</dbReference>
<protein>
    <recommendedName>
        <fullName evidence="1">DUF7903 domain-containing protein</fullName>
    </recommendedName>
</protein>
<dbReference type="PANTHER" id="PTHR35481">
    <property type="entry name" value="DNA-DIRECTED RNA POLYMERASE SUBUNIT ALPHA"/>
    <property type="match status" value="1"/>
</dbReference>
<dbReference type="EMBL" id="JANJYI010000008">
    <property type="protein sequence ID" value="KAK2639667.1"/>
    <property type="molecule type" value="Genomic_DNA"/>
</dbReference>
<dbReference type="Pfam" id="PF25475">
    <property type="entry name" value="DUF7903"/>
    <property type="match status" value="1"/>
</dbReference>
<dbReference type="AlphaFoldDB" id="A0AAD9TP62"/>
<dbReference type="InterPro" id="IPR057225">
    <property type="entry name" value="DUF7903"/>
</dbReference>
<proteinExistence type="predicted"/>
<name>A0AAD9TP62_9ROSI</name>
<comment type="caution">
    <text evidence="2">The sequence shown here is derived from an EMBL/GenBank/DDBJ whole genome shotgun (WGS) entry which is preliminary data.</text>
</comment>
<evidence type="ECO:0000259" key="1">
    <source>
        <dbReference type="Pfam" id="PF25475"/>
    </source>
</evidence>
<sequence>MKTTFYANTPSPSSYMENIISGIAPKIGFDLEEDKDIFHILLSDRTKPNSDLYCKCRMKEDKKLELYKEEKVETDSIFEMFKDNLKMIWGHFFCCDQYFP</sequence>
<reference evidence="2" key="1">
    <citation type="journal article" date="2023" name="Plant J.">
        <title>Genome sequences and population genomics provide insights into the demographic history, inbreeding, and mutation load of two 'living fossil' tree species of Dipteronia.</title>
        <authorList>
            <person name="Feng Y."/>
            <person name="Comes H.P."/>
            <person name="Chen J."/>
            <person name="Zhu S."/>
            <person name="Lu R."/>
            <person name="Zhang X."/>
            <person name="Li P."/>
            <person name="Qiu J."/>
            <person name="Olsen K.M."/>
            <person name="Qiu Y."/>
        </authorList>
    </citation>
    <scope>NUCLEOTIDE SEQUENCE</scope>
    <source>
        <strain evidence="2">KIB01</strain>
    </source>
</reference>
<gene>
    <name evidence="2" type="ORF">Ddye_027462</name>
</gene>
<dbReference type="Proteomes" id="UP001280121">
    <property type="component" value="Unassembled WGS sequence"/>
</dbReference>
<keyword evidence="3" id="KW-1185">Reference proteome</keyword>
<evidence type="ECO:0000313" key="2">
    <source>
        <dbReference type="EMBL" id="KAK2639667.1"/>
    </source>
</evidence>
<feature type="domain" description="DUF7903" evidence="1">
    <location>
        <begin position="1"/>
        <end position="70"/>
    </location>
</feature>
<evidence type="ECO:0000313" key="3">
    <source>
        <dbReference type="Proteomes" id="UP001280121"/>
    </source>
</evidence>